<dbReference type="Gene3D" id="3.60.40.10">
    <property type="entry name" value="PPM-type phosphatase domain"/>
    <property type="match status" value="1"/>
</dbReference>
<evidence type="ECO:0000256" key="2">
    <source>
        <dbReference type="SAM" id="Coils"/>
    </source>
</evidence>
<feature type="domain" description="PPM-type phosphatase" evidence="4">
    <location>
        <begin position="489"/>
        <end position="719"/>
    </location>
</feature>
<keyword evidence="5" id="KW-0723">Serine/threonine-protein kinase</keyword>
<dbReference type="InterPro" id="IPR052016">
    <property type="entry name" value="Bact_Sigma-Reg"/>
</dbReference>
<evidence type="ECO:0000313" key="5">
    <source>
        <dbReference type="EMBL" id="EAY31221.1"/>
    </source>
</evidence>
<dbReference type="OrthoDB" id="9783459at2"/>
<feature type="transmembrane region" description="Helical" evidence="3">
    <location>
        <begin position="212"/>
        <end position="232"/>
    </location>
</feature>
<dbReference type="RefSeq" id="WP_002693722.1">
    <property type="nucleotide sequence ID" value="NZ_AAWS01000003.1"/>
</dbReference>
<protein>
    <submittedName>
        <fullName evidence="5">Serine/threonine protein kinases</fullName>
    </submittedName>
</protein>
<sequence>MNRIIITWLVIIITCYGSSAQKTYIVSQKQATHSLSQSLEILADSTLQLKYPAVKNQPFILFSKFNKKFHPHEAYWGRLTLQSHLNYDESFVLYLGSANYGEVYIESQQGLIEEKTGRLVPLSQKKIKEGRNAPVPLVLPEKSDQQPITVYFRLYNVDHRLVNFVPVLYTQATWGARFKQRNLVQGIFHAIFWTLIIYQLSLFVLLKYKEQFYAPAYFIGLSVYYASVYGIIPEFFLGETPHINEGLWINSLALHTAFLYLLMRAFLNTKKHFKTWHSIFTVLIKLHFILAIATLIVTISTFNLGMLLIIIQAVYSFTLPLITLFCIAAYRKKLKGSFLFITGVLQISIFSSINFIQVMMHNTSNNSSMVALIGHAIQAILFTMALAQKMKASEEGKRLAQAEQLRLVAGQNTLLEQKVKERTLKLEDKNHEIQMQNEALMLQHEEIETQRDAIDQQNKKLSERNYLISQSIKAAQAIQQAILPHQEKLDKLIPDHFILYKPKDVVSGDFYWLNDIEGTTFLATVDCTGHGVPGAFMSLIGNTLLDKIIRVYKILDPAEVLSRLHNEIFHTLRQQGTNNNYGMDMSLLTVKKTDDVNYEVNFCGAKHSLYYATQGTDMIIQELKGDRRSIGGFQPKKVSFNTQSITLPVGTMLYTNSDGLKDQNNPQRKKFGSRRVTELLNQIVHLPLTSQKQRLEEALGEHMRGVSQRDDILFIGIRL</sequence>
<organism evidence="5 6">
    <name type="scientific">Microscilla marina ATCC 23134</name>
    <dbReference type="NCBI Taxonomy" id="313606"/>
    <lineage>
        <taxon>Bacteria</taxon>
        <taxon>Pseudomonadati</taxon>
        <taxon>Bacteroidota</taxon>
        <taxon>Cytophagia</taxon>
        <taxon>Cytophagales</taxon>
        <taxon>Microscillaceae</taxon>
        <taxon>Microscilla</taxon>
    </lineage>
</organism>
<keyword evidence="5" id="KW-0808">Transferase</keyword>
<evidence type="ECO:0000259" key="4">
    <source>
        <dbReference type="SMART" id="SM00331"/>
    </source>
</evidence>
<dbReference type="AlphaFoldDB" id="A1ZDR3"/>
<dbReference type="GO" id="GO:0016791">
    <property type="term" value="F:phosphatase activity"/>
    <property type="evidence" value="ECO:0007669"/>
    <property type="project" value="TreeGrafter"/>
</dbReference>
<dbReference type="SMART" id="SM00331">
    <property type="entry name" value="PP2C_SIG"/>
    <property type="match status" value="1"/>
</dbReference>
<dbReference type="InterPro" id="IPR001932">
    <property type="entry name" value="PPM-type_phosphatase-like_dom"/>
</dbReference>
<feature type="transmembrane region" description="Helical" evidence="3">
    <location>
        <begin position="186"/>
        <end position="205"/>
    </location>
</feature>
<feature type="transmembrane region" description="Helical" evidence="3">
    <location>
        <begin position="337"/>
        <end position="356"/>
    </location>
</feature>
<feature type="transmembrane region" description="Helical" evidence="3">
    <location>
        <begin position="368"/>
        <end position="387"/>
    </location>
</feature>
<comment type="caution">
    <text evidence="5">The sequence shown here is derived from an EMBL/GenBank/DDBJ whole genome shotgun (WGS) entry which is preliminary data.</text>
</comment>
<dbReference type="PANTHER" id="PTHR43156:SF9">
    <property type="entry name" value="HAMP DOMAIN-CONTAINING PROTEIN"/>
    <property type="match status" value="1"/>
</dbReference>
<evidence type="ECO:0000256" key="3">
    <source>
        <dbReference type="SAM" id="Phobius"/>
    </source>
</evidence>
<dbReference type="eggNOG" id="COG2208">
    <property type="taxonomic scope" value="Bacteria"/>
</dbReference>
<dbReference type="PANTHER" id="PTHR43156">
    <property type="entry name" value="STAGE II SPORULATION PROTEIN E-RELATED"/>
    <property type="match status" value="1"/>
</dbReference>
<dbReference type="GO" id="GO:0004674">
    <property type="term" value="F:protein serine/threonine kinase activity"/>
    <property type="evidence" value="ECO:0007669"/>
    <property type="project" value="UniProtKB-KW"/>
</dbReference>
<keyword evidence="3" id="KW-1133">Transmembrane helix</keyword>
<keyword evidence="6" id="KW-1185">Reference proteome</keyword>
<keyword evidence="1" id="KW-0378">Hydrolase</keyword>
<dbReference type="Proteomes" id="UP000004095">
    <property type="component" value="Unassembled WGS sequence"/>
</dbReference>
<accession>A1ZDR3</accession>
<proteinExistence type="predicted"/>
<feature type="transmembrane region" description="Helical" evidence="3">
    <location>
        <begin position="306"/>
        <end position="330"/>
    </location>
</feature>
<dbReference type="EMBL" id="AAWS01000003">
    <property type="protein sequence ID" value="EAY31221.1"/>
    <property type="molecule type" value="Genomic_DNA"/>
</dbReference>
<gene>
    <name evidence="5" type="ORF">M23134_04054</name>
</gene>
<dbReference type="InterPro" id="IPR036457">
    <property type="entry name" value="PPM-type-like_dom_sf"/>
</dbReference>
<keyword evidence="3" id="KW-0812">Transmembrane</keyword>
<keyword evidence="3" id="KW-0472">Membrane</keyword>
<dbReference type="Pfam" id="PF07696">
    <property type="entry name" value="7TMR-DISMED2"/>
    <property type="match status" value="1"/>
</dbReference>
<reference evidence="5 6" key="1">
    <citation type="submission" date="2007-01" db="EMBL/GenBank/DDBJ databases">
        <authorList>
            <person name="Haygood M."/>
            <person name="Podell S."/>
            <person name="Anderson C."/>
            <person name="Hopkinson B."/>
            <person name="Roe K."/>
            <person name="Barbeau K."/>
            <person name="Gaasterland T."/>
            <person name="Ferriera S."/>
            <person name="Johnson J."/>
            <person name="Kravitz S."/>
            <person name="Beeson K."/>
            <person name="Sutton G."/>
            <person name="Rogers Y.-H."/>
            <person name="Friedman R."/>
            <person name="Frazier M."/>
            <person name="Venter J.C."/>
        </authorList>
    </citation>
    <scope>NUCLEOTIDE SEQUENCE [LARGE SCALE GENOMIC DNA]</scope>
    <source>
        <strain evidence="5 6">ATCC 23134</strain>
    </source>
</reference>
<evidence type="ECO:0000256" key="1">
    <source>
        <dbReference type="ARBA" id="ARBA00022801"/>
    </source>
</evidence>
<dbReference type="Pfam" id="PF07695">
    <property type="entry name" value="7TMR-DISM_7TM"/>
    <property type="match status" value="1"/>
</dbReference>
<name>A1ZDR3_MICM2</name>
<dbReference type="Pfam" id="PF07228">
    <property type="entry name" value="SpoIIE"/>
    <property type="match status" value="1"/>
</dbReference>
<dbReference type="InterPro" id="IPR011623">
    <property type="entry name" value="7TMR_DISM_rcpt_extracell_dom1"/>
</dbReference>
<feature type="transmembrane region" description="Helical" evidence="3">
    <location>
        <begin position="279"/>
        <end position="300"/>
    </location>
</feature>
<evidence type="ECO:0000313" key="6">
    <source>
        <dbReference type="Proteomes" id="UP000004095"/>
    </source>
</evidence>
<feature type="coiled-coil region" evidence="2">
    <location>
        <begin position="430"/>
        <end position="464"/>
    </location>
</feature>
<keyword evidence="2" id="KW-0175">Coiled coil</keyword>
<feature type="transmembrane region" description="Helical" evidence="3">
    <location>
        <begin position="247"/>
        <end position="267"/>
    </location>
</feature>
<dbReference type="InterPro" id="IPR011622">
    <property type="entry name" value="7TMR_DISM_rcpt_extracell_dom2"/>
</dbReference>
<keyword evidence="5" id="KW-0418">Kinase</keyword>